<evidence type="ECO:0000256" key="8">
    <source>
        <dbReference type="ARBA" id="ARBA00023157"/>
    </source>
</evidence>
<dbReference type="SMART" id="SM00078">
    <property type="entry name" value="IlGF"/>
    <property type="match status" value="1"/>
</dbReference>
<dbReference type="Pfam" id="PF00049">
    <property type="entry name" value="Insulin"/>
    <property type="match status" value="1"/>
</dbReference>
<feature type="domain" description="Insulin-like" evidence="15">
    <location>
        <begin position="32"/>
        <end position="125"/>
    </location>
</feature>
<feature type="compositionally biased region" description="Basic and acidic residues" evidence="13">
    <location>
        <begin position="94"/>
        <end position="103"/>
    </location>
</feature>
<feature type="region of interest" description="Disordered" evidence="13">
    <location>
        <begin position="51"/>
        <end position="107"/>
    </location>
</feature>
<evidence type="ECO:0000256" key="4">
    <source>
        <dbReference type="ARBA" id="ARBA00014427"/>
    </source>
</evidence>
<dbReference type="GeneID" id="102015440"/>
<evidence type="ECO:0000256" key="2">
    <source>
        <dbReference type="ARBA" id="ARBA00009034"/>
    </source>
</evidence>
<evidence type="ECO:0000256" key="14">
    <source>
        <dbReference type="SAM" id="SignalP"/>
    </source>
</evidence>
<evidence type="ECO:0000256" key="5">
    <source>
        <dbReference type="ARBA" id="ARBA00022525"/>
    </source>
</evidence>
<dbReference type="InterPro" id="IPR016179">
    <property type="entry name" value="Insulin-like"/>
</dbReference>
<dbReference type="CTD" id="3640"/>
<evidence type="ECO:0000256" key="9">
    <source>
        <dbReference type="ARBA" id="ARBA00025288"/>
    </source>
</evidence>
<evidence type="ECO:0000256" key="11">
    <source>
        <dbReference type="ARBA" id="ARBA00032881"/>
    </source>
</evidence>
<dbReference type="OrthoDB" id="9448185at2759"/>
<sequence>MELRARLLLLLLLLLPAQAPAQGSPHAPEARHQLCGRHLLRALVRVCGGPRWSREAGEPATRSDRERLRPLPWPAADRDPAPGADPQPLPQASRQDRRRREAEASNPAQRCCLAGCTRQDLLSLCPH</sequence>
<dbReference type="InterPro" id="IPR036438">
    <property type="entry name" value="Insulin-like_sf"/>
</dbReference>
<dbReference type="GO" id="GO:0005179">
    <property type="term" value="F:hormone activity"/>
    <property type="evidence" value="ECO:0007669"/>
    <property type="project" value="InterPro"/>
</dbReference>
<name>A0A8C2V8N9_CHILA</name>
<evidence type="ECO:0000313" key="17">
    <source>
        <dbReference type="Proteomes" id="UP000694398"/>
    </source>
</evidence>
<comment type="similarity">
    <text evidence="2 12">Belongs to the insulin family.</text>
</comment>
<comment type="subunit">
    <text evidence="3">Heterodimer of a B chain and an A chain linked by two disulfide bonds.</text>
</comment>
<dbReference type="PANTHER" id="PTHR10423">
    <property type="entry name" value="INSULIN-LIKE 3"/>
    <property type="match status" value="1"/>
</dbReference>
<evidence type="ECO:0000256" key="13">
    <source>
        <dbReference type="SAM" id="MobiDB-lite"/>
    </source>
</evidence>
<dbReference type="GO" id="GO:0002020">
    <property type="term" value="F:protease binding"/>
    <property type="evidence" value="ECO:0007669"/>
    <property type="project" value="Ensembl"/>
</dbReference>
<evidence type="ECO:0000256" key="1">
    <source>
        <dbReference type="ARBA" id="ARBA00004613"/>
    </source>
</evidence>
<keyword evidence="6" id="KW-0165">Cleavage on pair of basic residues</keyword>
<dbReference type="Gene3D" id="1.10.100.10">
    <property type="entry name" value="Insulin-like"/>
    <property type="match status" value="1"/>
</dbReference>
<dbReference type="GO" id="GO:0001664">
    <property type="term" value="F:G protein-coupled receptor binding"/>
    <property type="evidence" value="ECO:0007669"/>
    <property type="project" value="TreeGrafter"/>
</dbReference>
<gene>
    <name evidence="16" type="primary">INSL3</name>
    <name evidence="16" type="synonym">Insl3</name>
</gene>
<keyword evidence="8" id="KW-1015">Disulfide bond</keyword>
<feature type="compositionally biased region" description="Basic and acidic residues" evidence="13">
    <location>
        <begin position="52"/>
        <end position="69"/>
    </location>
</feature>
<evidence type="ECO:0000313" key="16">
    <source>
        <dbReference type="Ensembl" id="ENSCLAP00000011356.1"/>
    </source>
</evidence>
<dbReference type="Proteomes" id="UP000694398">
    <property type="component" value="Unassembled WGS sequence"/>
</dbReference>
<dbReference type="InterPro" id="IPR043387">
    <property type="entry name" value="INSL3/INSL4"/>
</dbReference>
<dbReference type="SUPFAM" id="SSF56994">
    <property type="entry name" value="Insulin-like"/>
    <property type="match status" value="1"/>
</dbReference>
<dbReference type="InterPro" id="IPR022352">
    <property type="entry name" value="Ins/IGF/rlx"/>
</dbReference>
<dbReference type="GO" id="GO:0005615">
    <property type="term" value="C:extracellular space"/>
    <property type="evidence" value="ECO:0007669"/>
    <property type="project" value="TreeGrafter"/>
</dbReference>
<dbReference type="GO" id="GO:0007193">
    <property type="term" value="P:adenylate cyclase-inhibiting G protein-coupled receptor signaling pathway"/>
    <property type="evidence" value="ECO:0007669"/>
    <property type="project" value="TreeGrafter"/>
</dbReference>
<evidence type="ECO:0000256" key="3">
    <source>
        <dbReference type="ARBA" id="ARBA00011207"/>
    </source>
</evidence>
<dbReference type="GeneTree" id="ENSGT00940000163613"/>
<evidence type="ECO:0000256" key="7">
    <source>
        <dbReference type="ARBA" id="ARBA00022729"/>
    </source>
</evidence>
<dbReference type="Ensembl" id="ENSCLAT00000011493.1">
    <property type="protein sequence ID" value="ENSCLAP00000011356.1"/>
    <property type="gene ID" value="ENSCLAG00000007832.1"/>
</dbReference>
<dbReference type="GO" id="GO:0090303">
    <property type="term" value="P:positive regulation of wound healing"/>
    <property type="evidence" value="ECO:0007669"/>
    <property type="project" value="Ensembl"/>
</dbReference>
<keyword evidence="7 14" id="KW-0732">Signal</keyword>
<evidence type="ECO:0000256" key="12">
    <source>
        <dbReference type="RuleBase" id="RU000406"/>
    </source>
</evidence>
<dbReference type="AlphaFoldDB" id="A0A8C2V8N9"/>
<comment type="subcellular location">
    <subcellularLocation>
        <location evidence="1 12">Secreted</location>
    </subcellularLocation>
</comment>
<protein>
    <recommendedName>
        <fullName evidence="4">Insulin-like 3</fullName>
    </recommendedName>
    <alternativeName>
        <fullName evidence="11">Leydig insulin-like peptide</fullName>
    </alternativeName>
    <alternativeName>
        <fullName evidence="10">Relaxin-like factor</fullName>
    </alternativeName>
</protein>
<reference evidence="16" key="1">
    <citation type="submission" date="2025-08" db="UniProtKB">
        <authorList>
            <consortium name="Ensembl"/>
        </authorList>
    </citation>
    <scope>IDENTIFICATION</scope>
</reference>
<comment type="function">
    <text evidence="9">Seems to play a role in testicular function. May be a trophic hormone with a role in testicular descent in fetal life. Is a ligand for LGR8 receptor.</text>
</comment>
<keyword evidence="17" id="KW-1185">Reference proteome</keyword>
<dbReference type="GO" id="GO:0010634">
    <property type="term" value="P:positive regulation of epithelial cell migration"/>
    <property type="evidence" value="ECO:0007669"/>
    <property type="project" value="Ensembl"/>
</dbReference>
<evidence type="ECO:0000256" key="10">
    <source>
        <dbReference type="ARBA" id="ARBA00032209"/>
    </source>
</evidence>
<organism evidence="16 17">
    <name type="scientific">Chinchilla lanigera</name>
    <name type="common">Long-tailed chinchilla</name>
    <name type="synonym">Chinchilla villidera</name>
    <dbReference type="NCBI Taxonomy" id="34839"/>
    <lineage>
        <taxon>Eukaryota</taxon>
        <taxon>Metazoa</taxon>
        <taxon>Chordata</taxon>
        <taxon>Craniata</taxon>
        <taxon>Vertebrata</taxon>
        <taxon>Euteleostomi</taxon>
        <taxon>Mammalia</taxon>
        <taxon>Eutheria</taxon>
        <taxon>Euarchontoglires</taxon>
        <taxon>Glires</taxon>
        <taxon>Rodentia</taxon>
        <taxon>Hystricomorpha</taxon>
        <taxon>Chinchillidae</taxon>
        <taxon>Chinchilla</taxon>
    </lineage>
</organism>
<dbReference type="CDD" id="cd04365">
    <property type="entry name" value="IlGF_relaxin_like"/>
    <property type="match status" value="1"/>
</dbReference>
<feature type="signal peptide" evidence="14">
    <location>
        <begin position="1"/>
        <end position="23"/>
    </location>
</feature>
<accession>A0A8C2V8N9</accession>
<dbReference type="PANTHER" id="PTHR10423:SF3">
    <property type="entry name" value="INSULIN-LIKE 3"/>
    <property type="match status" value="1"/>
</dbReference>
<dbReference type="OMA" id="NPAHHCC"/>
<dbReference type="InterPro" id="IPR022353">
    <property type="entry name" value="Insulin_CS"/>
</dbReference>
<feature type="chain" id="PRO_5034242726" description="Insulin-like 3" evidence="14">
    <location>
        <begin position="24"/>
        <end position="127"/>
    </location>
</feature>
<evidence type="ECO:0000259" key="15">
    <source>
        <dbReference type="SMART" id="SM00078"/>
    </source>
</evidence>
<dbReference type="RefSeq" id="XP_005409603.1">
    <property type="nucleotide sequence ID" value="XM_005409546.2"/>
</dbReference>
<reference evidence="16" key="2">
    <citation type="submission" date="2025-09" db="UniProtKB">
        <authorList>
            <consortium name="Ensembl"/>
        </authorList>
    </citation>
    <scope>IDENTIFICATION</scope>
</reference>
<proteinExistence type="inferred from homology"/>
<evidence type="ECO:0000256" key="6">
    <source>
        <dbReference type="ARBA" id="ARBA00022685"/>
    </source>
</evidence>
<dbReference type="PROSITE" id="PS00262">
    <property type="entry name" value="INSULIN"/>
    <property type="match status" value="1"/>
</dbReference>
<keyword evidence="5 12" id="KW-0964">Secreted</keyword>
<dbReference type="PRINTS" id="PR00276">
    <property type="entry name" value="INSULINFAMLY"/>
</dbReference>